<evidence type="ECO:0000313" key="5">
    <source>
        <dbReference type="Proteomes" id="UP001321249"/>
    </source>
</evidence>
<reference evidence="4 5" key="1">
    <citation type="submission" date="2019-11" db="EMBL/GenBank/DDBJ databases">
        <authorList>
            <person name="Cho J.-C."/>
        </authorList>
    </citation>
    <scope>NUCLEOTIDE SEQUENCE [LARGE SCALE GENOMIC DNA]</scope>
    <source>
        <strain evidence="3 4">JH1073</strain>
        <strain evidence="2 5">JH702</strain>
    </source>
</reference>
<gene>
    <name evidence="2" type="ORF">GKO46_14165</name>
    <name evidence="3" type="ORF">GKO48_03990</name>
</gene>
<feature type="transmembrane region" description="Helical" evidence="1">
    <location>
        <begin position="121"/>
        <end position="139"/>
    </location>
</feature>
<reference evidence="3" key="2">
    <citation type="journal article" date="2023" name="Nat. Commun.">
        <title>Cultivation of marine bacteria of the SAR202 clade.</title>
        <authorList>
            <person name="Lim Y."/>
            <person name="Seo J.H."/>
            <person name="Giovannoni S.J."/>
            <person name="Kang I."/>
            <person name="Cho J.C."/>
        </authorList>
    </citation>
    <scope>NUCLEOTIDE SEQUENCE</scope>
    <source>
        <strain evidence="3">JH1073</strain>
    </source>
</reference>
<feature type="transmembrane region" description="Helical" evidence="1">
    <location>
        <begin position="92"/>
        <end position="109"/>
    </location>
</feature>
<dbReference type="Proteomes" id="UP001219901">
    <property type="component" value="Chromosome"/>
</dbReference>
<name>A0AAJ5ZET2_9CHLR</name>
<protein>
    <submittedName>
        <fullName evidence="3">Uncharacterized protein</fullName>
    </submittedName>
</protein>
<dbReference type="RefSeq" id="WP_342827320.1">
    <property type="nucleotide sequence ID" value="NZ_CP046146.1"/>
</dbReference>
<proteinExistence type="predicted"/>
<reference evidence="4" key="3">
    <citation type="submission" date="2023-06" db="EMBL/GenBank/DDBJ databases">
        <title>Pangenomics reveal diversification of enzyme families and niche specialization in globally abundant SAR202 bacteria.</title>
        <authorList>
            <person name="Saw J.H.W."/>
        </authorList>
    </citation>
    <scope>NUCLEOTIDE SEQUENCE [LARGE SCALE GENOMIC DNA]</scope>
    <source>
        <strain evidence="4">JH1073</strain>
    </source>
</reference>
<feature type="transmembrane region" description="Helical" evidence="1">
    <location>
        <begin position="61"/>
        <end position="85"/>
    </location>
</feature>
<dbReference type="EMBL" id="WMBE01000015">
    <property type="protein sequence ID" value="MDG0868203.1"/>
    <property type="molecule type" value="Genomic_DNA"/>
</dbReference>
<keyword evidence="4" id="KW-1185">Reference proteome</keyword>
<evidence type="ECO:0000313" key="4">
    <source>
        <dbReference type="Proteomes" id="UP001219901"/>
    </source>
</evidence>
<dbReference type="AlphaFoldDB" id="A0AAJ5ZET2"/>
<evidence type="ECO:0000256" key="1">
    <source>
        <dbReference type="SAM" id="Phobius"/>
    </source>
</evidence>
<dbReference type="EMBL" id="CP046147">
    <property type="protein sequence ID" value="WFG38804.1"/>
    <property type="molecule type" value="Genomic_DNA"/>
</dbReference>
<evidence type="ECO:0000313" key="3">
    <source>
        <dbReference type="EMBL" id="WFG38804.1"/>
    </source>
</evidence>
<accession>A0AAJ5ZET2</accession>
<keyword evidence="1" id="KW-1133">Transmembrane helix</keyword>
<organism evidence="3 4">
    <name type="scientific">Candidatus Lucifugimonas marina</name>
    <dbReference type="NCBI Taxonomy" id="3038979"/>
    <lineage>
        <taxon>Bacteria</taxon>
        <taxon>Bacillati</taxon>
        <taxon>Chloroflexota</taxon>
        <taxon>Dehalococcoidia</taxon>
        <taxon>SAR202 cluster</taxon>
        <taxon>Candidatus Lucifugimonadales</taxon>
        <taxon>Candidatus Lucifugimonadaceae</taxon>
        <taxon>Candidatus Lucifugimonas</taxon>
    </lineage>
</organism>
<dbReference type="Proteomes" id="UP001321249">
    <property type="component" value="Unassembled WGS sequence"/>
</dbReference>
<sequence length="148" mass="16657">MVTLSGAGQQGIVSFLIGTEKSSYLYVIFNQDRPVLGTPFNAETFSERIIRNIKDTQKEYFLTPILIVKLLIEYAAIALGLLMLVRQKQKTLALLFVLTIVYFILATGFMGRAPRYKIPVLPFYAILAGGGFTLIWAYLQSFKPTNRP</sequence>
<evidence type="ECO:0000313" key="2">
    <source>
        <dbReference type="EMBL" id="MDG0868203.1"/>
    </source>
</evidence>
<keyword evidence="1" id="KW-0812">Transmembrane</keyword>
<keyword evidence="1" id="KW-0472">Membrane</keyword>